<reference evidence="2 3" key="1">
    <citation type="submission" date="2018-11" db="EMBL/GenBank/DDBJ databases">
        <title>Sequencing the genomes of 1000 actinobacteria strains.</title>
        <authorList>
            <person name="Klenk H.-P."/>
        </authorList>
    </citation>
    <scope>NUCLEOTIDE SEQUENCE [LARGE SCALE GENOMIC DNA]</scope>
    <source>
        <strain evidence="2 3">DSM 44254</strain>
    </source>
</reference>
<sequence length="264" mass="28278">MTTPLPFDQRDSANLPGRWLLARLGKRVLRPGGRELTERMLTAARLRDADVVELAPGLGKTALAILEHRPAGYRGVEADAVAAAYAAEVVGAAGTVTTGGAAATGLASGSADVVVGEAMLTMQTDPHKAEIIAEAFRVLRPGGRYAVHEMALRPDDIATEVKTDIRRALARSIKVNARPLTRTEWTELLAAAGFEIESVHLAPMALLQPRRVLADEGPRGTARILRNVLRDEPARQRVLAMRATFRAHQDALAAIAVIARKPTS</sequence>
<keyword evidence="2" id="KW-0808">Transferase</keyword>
<accession>A0A3N1CXX3</accession>
<dbReference type="Proteomes" id="UP000272400">
    <property type="component" value="Unassembled WGS sequence"/>
</dbReference>
<dbReference type="AlphaFoldDB" id="A0A3N1CXX3"/>
<dbReference type="GO" id="GO:0008168">
    <property type="term" value="F:methyltransferase activity"/>
    <property type="evidence" value="ECO:0007669"/>
    <property type="project" value="UniProtKB-KW"/>
</dbReference>
<dbReference type="EMBL" id="RJKE01000001">
    <property type="protein sequence ID" value="ROO86095.1"/>
    <property type="molecule type" value="Genomic_DNA"/>
</dbReference>
<dbReference type="InterPro" id="IPR041698">
    <property type="entry name" value="Methyltransf_25"/>
</dbReference>
<organism evidence="2 3">
    <name type="scientific">Actinocorallia herbida</name>
    <dbReference type="NCBI Taxonomy" id="58109"/>
    <lineage>
        <taxon>Bacteria</taxon>
        <taxon>Bacillati</taxon>
        <taxon>Actinomycetota</taxon>
        <taxon>Actinomycetes</taxon>
        <taxon>Streptosporangiales</taxon>
        <taxon>Thermomonosporaceae</taxon>
        <taxon>Actinocorallia</taxon>
    </lineage>
</organism>
<evidence type="ECO:0000313" key="3">
    <source>
        <dbReference type="Proteomes" id="UP000272400"/>
    </source>
</evidence>
<dbReference type="OrthoDB" id="9805171at2"/>
<keyword evidence="2" id="KW-0489">Methyltransferase</keyword>
<dbReference type="Pfam" id="PF13649">
    <property type="entry name" value="Methyltransf_25"/>
    <property type="match status" value="1"/>
</dbReference>
<evidence type="ECO:0000313" key="2">
    <source>
        <dbReference type="EMBL" id="ROO86095.1"/>
    </source>
</evidence>
<dbReference type="InterPro" id="IPR029063">
    <property type="entry name" value="SAM-dependent_MTases_sf"/>
</dbReference>
<dbReference type="Gene3D" id="3.40.50.150">
    <property type="entry name" value="Vaccinia Virus protein VP39"/>
    <property type="match status" value="1"/>
</dbReference>
<evidence type="ECO:0000259" key="1">
    <source>
        <dbReference type="Pfam" id="PF13649"/>
    </source>
</evidence>
<comment type="caution">
    <text evidence="2">The sequence shown here is derived from an EMBL/GenBank/DDBJ whole genome shotgun (WGS) entry which is preliminary data.</text>
</comment>
<gene>
    <name evidence="2" type="ORF">EDD29_3658</name>
</gene>
<protein>
    <submittedName>
        <fullName evidence="2">Methyltransferase family protein</fullName>
    </submittedName>
</protein>
<proteinExistence type="predicted"/>
<keyword evidence="3" id="KW-1185">Reference proteome</keyword>
<dbReference type="RefSeq" id="WP_123665529.1">
    <property type="nucleotide sequence ID" value="NZ_RJKE01000001.1"/>
</dbReference>
<dbReference type="SUPFAM" id="SSF53335">
    <property type="entry name" value="S-adenosyl-L-methionine-dependent methyltransferases"/>
    <property type="match status" value="1"/>
</dbReference>
<feature type="domain" description="Methyltransferase" evidence="1">
    <location>
        <begin position="51"/>
        <end position="143"/>
    </location>
</feature>
<name>A0A3N1CXX3_9ACTN</name>
<dbReference type="GO" id="GO:0032259">
    <property type="term" value="P:methylation"/>
    <property type="evidence" value="ECO:0007669"/>
    <property type="project" value="UniProtKB-KW"/>
</dbReference>